<reference evidence="1 2" key="1">
    <citation type="submission" date="2022-10" db="EMBL/GenBank/DDBJ databases">
        <title>Draft genome sequence of Streptomyces sp. YSPA8.</title>
        <authorList>
            <person name="Moriuchi R."/>
            <person name="Dohra H."/>
            <person name="Yamamura H."/>
            <person name="Kodani S."/>
        </authorList>
    </citation>
    <scope>NUCLEOTIDE SEQUENCE [LARGE SCALE GENOMIC DNA]</scope>
    <source>
        <strain evidence="1 2">YSPA8</strain>
    </source>
</reference>
<gene>
    <name evidence="1" type="ORF">SYYSPA8_34810</name>
</gene>
<evidence type="ECO:0000313" key="1">
    <source>
        <dbReference type="EMBL" id="GLF99581.1"/>
    </source>
</evidence>
<dbReference type="RefSeq" id="WP_323451517.1">
    <property type="nucleotide sequence ID" value="NZ_BSBI01000021.1"/>
</dbReference>
<sequence>MLDPVVLVEPFELLEPVEPVESVALVTVCARLLYALTDPGTRPAREVRP</sequence>
<name>A0ABQ5PAH5_9ACTN</name>
<protein>
    <submittedName>
        <fullName evidence="1">Uncharacterized protein</fullName>
    </submittedName>
</protein>
<organism evidence="1 2">
    <name type="scientific">Streptomyces yaizuensis</name>
    <dbReference type="NCBI Taxonomy" id="2989713"/>
    <lineage>
        <taxon>Bacteria</taxon>
        <taxon>Bacillati</taxon>
        <taxon>Actinomycetota</taxon>
        <taxon>Actinomycetes</taxon>
        <taxon>Kitasatosporales</taxon>
        <taxon>Streptomycetaceae</taxon>
        <taxon>Streptomyces</taxon>
    </lineage>
</organism>
<accession>A0ABQ5PAH5</accession>
<keyword evidence="2" id="KW-1185">Reference proteome</keyword>
<dbReference type="Proteomes" id="UP001291653">
    <property type="component" value="Unassembled WGS sequence"/>
</dbReference>
<dbReference type="EMBL" id="BSBI01000021">
    <property type="protein sequence ID" value="GLF99581.1"/>
    <property type="molecule type" value="Genomic_DNA"/>
</dbReference>
<evidence type="ECO:0000313" key="2">
    <source>
        <dbReference type="Proteomes" id="UP001291653"/>
    </source>
</evidence>
<proteinExistence type="predicted"/>
<comment type="caution">
    <text evidence="1">The sequence shown here is derived from an EMBL/GenBank/DDBJ whole genome shotgun (WGS) entry which is preliminary data.</text>
</comment>